<proteinExistence type="predicted"/>
<name>A0A0E2HF37_9FIRM</name>
<dbReference type="EMBL" id="AGYR01000079">
    <property type="protein sequence ID" value="ENZ05435.1"/>
    <property type="molecule type" value="Genomic_DNA"/>
</dbReference>
<dbReference type="HOGENOM" id="CLU_2750628_0_0_9"/>
<dbReference type="SUPFAM" id="SSF51569">
    <property type="entry name" value="Aldolase"/>
    <property type="match status" value="1"/>
</dbReference>
<comment type="caution">
    <text evidence="1">The sequence shown here is derived from an EMBL/GenBank/DDBJ whole genome shotgun (WGS) entry which is preliminary data.</text>
</comment>
<evidence type="ECO:0000313" key="1">
    <source>
        <dbReference type="EMBL" id="ENZ05435.1"/>
    </source>
</evidence>
<dbReference type="PATRIC" id="fig|999408.3.peg.6056"/>
<protein>
    <submittedName>
        <fullName evidence="1">Uncharacterized protein</fullName>
    </submittedName>
</protein>
<evidence type="ECO:0000313" key="2">
    <source>
        <dbReference type="Proteomes" id="UP000013085"/>
    </source>
</evidence>
<gene>
    <name evidence="1" type="ORF">HMPREF1090_05649</name>
</gene>
<reference evidence="1 2" key="1">
    <citation type="submission" date="2013-01" db="EMBL/GenBank/DDBJ databases">
        <title>The Genome Sequence of Clostridium clostridioforme 90A8.</title>
        <authorList>
            <consortium name="The Broad Institute Genome Sequencing Platform"/>
            <person name="Earl A."/>
            <person name="Ward D."/>
            <person name="Feldgarden M."/>
            <person name="Gevers D."/>
            <person name="Courvalin P."/>
            <person name="Lambert T."/>
            <person name="Walker B."/>
            <person name="Young S.K."/>
            <person name="Zeng Q."/>
            <person name="Gargeya S."/>
            <person name="Fitzgerald M."/>
            <person name="Haas B."/>
            <person name="Abouelleil A."/>
            <person name="Alvarado L."/>
            <person name="Arachchi H.M."/>
            <person name="Berlin A.M."/>
            <person name="Chapman S.B."/>
            <person name="Dewar J."/>
            <person name="Goldberg J."/>
            <person name="Griggs A."/>
            <person name="Gujja S."/>
            <person name="Hansen M."/>
            <person name="Howarth C."/>
            <person name="Imamovic A."/>
            <person name="Larimer J."/>
            <person name="McCowan C."/>
            <person name="Murphy C."/>
            <person name="Neiman D."/>
            <person name="Pearson M."/>
            <person name="Priest M."/>
            <person name="Roberts A."/>
            <person name="Saif S."/>
            <person name="Shea T."/>
            <person name="Sisk P."/>
            <person name="Sykes S."/>
            <person name="Wortman J."/>
            <person name="Nusbaum C."/>
            <person name="Birren B."/>
        </authorList>
    </citation>
    <scope>NUCLEOTIDE SEQUENCE [LARGE SCALE GENOMIC DNA]</scope>
    <source>
        <strain evidence="1 2">90A8</strain>
    </source>
</reference>
<sequence length="70" mass="7591">MSLFRRMLENEKAAGIKCSSDPAQDILRFKLTGGKDFLIFNGPDEYFIVGRLTGVGAGLGGTYGATIKLY</sequence>
<dbReference type="Proteomes" id="UP000013085">
    <property type="component" value="Unassembled WGS sequence"/>
</dbReference>
<organism evidence="1 2">
    <name type="scientific">[Clostridium] clostridioforme 90A8</name>
    <dbReference type="NCBI Taxonomy" id="999408"/>
    <lineage>
        <taxon>Bacteria</taxon>
        <taxon>Bacillati</taxon>
        <taxon>Bacillota</taxon>
        <taxon>Clostridia</taxon>
        <taxon>Lachnospirales</taxon>
        <taxon>Lachnospiraceae</taxon>
        <taxon>Enterocloster</taxon>
    </lineage>
</organism>
<dbReference type="AlphaFoldDB" id="A0A0E2HF37"/>
<accession>A0A0E2HF37</accession>